<keyword evidence="3" id="KW-1185">Reference proteome</keyword>
<gene>
    <name evidence="2" type="ORF">Sjap_015464</name>
</gene>
<sequence length="125" mass="14164">MELYLSVCDDAADVAERDWKRVEAVTCCEGRWRHVSICDRLEWKSAPSLDRREATRGASLSLGESRDSYRKYGSLSCCASRGRSTSGEQRKRVRGRGDADSSCRRHGGQRLARTLLCDAVQRMEF</sequence>
<dbReference type="AlphaFoldDB" id="A0AAP0IJF8"/>
<protein>
    <submittedName>
        <fullName evidence="2">Uncharacterized protein</fullName>
    </submittedName>
</protein>
<feature type="region of interest" description="Disordered" evidence="1">
    <location>
        <begin position="77"/>
        <end position="105"/>
    </location>
</feature>
<dbReference type="Proteomes" id="UP001417504">
    <property type="component" value="Unassembled WGS sequence"/>
</dbReference>
<organism evidence="2 3">
    <name type="scientific">Stephania japonica</name>
    <dbReference type="NCBI Taxonomy" id="461633"/>
    <lineage>
        <taxon>Eukaryota</taxon>
        <taxon>Viridiplantae</taxon>
        <taxon>Streptophyta</taxon>
        <taxon>Embryophyta</taxon>
        <taxon>Tracheophyta</taxon>
        <taxon>Spermatophyta</taxon>
        <taxon>Magnoliopsida</taxon>
        <taxon>Ranunculales</taxon>
        <taxon>Menispermaceae</taxon>
        <taxon>Menispermoideae</taxon>
        <taxon>Cissampelideae</taxon>
        <taxon>Stephania</taxon>
    </lineage>
</organism>
<comment type="caution">
    <text evidence="2">The sequence shown here is derived from an EMBL/GenBank/DDBJ whole genome shotgun (WGS) entry which is preliminary data.</text>
</comment>
<reference evidence="2 3" key="1">
    <citation type="submission" date="2024-01" db="EMBL/GenBank/DDBJ databases">
        <title>Genome assemblies of Stephania.</title>
        <authorList>
            <person name="Yang L."/>
        </authorList>
    </citation>
    <scope>NUCLEOTIDE SEQUENCE [LARGE SCALE GENOMIC DNA]</scope>
    <source>
        <strain evidence="2">QJT</strain>
        <tissue evidence="2">Leaf</tissue>
    </source>
</reference>
<accession>A0AAP0IJF8</accession>
<evidence type="ECO:0000256" key="1">
    <source>
        <dbReference type="SAM" id="MobiDB-lite"/>
    </source>
</evidence>
<dbReference type="EMBL" id="JBBNAE010000006">
    <property type="protein sequence ID" value="KAK9116517.1"/>
    <property type="molecule type" value="Genomic_DNA"/>
</dbReference>
<name>A0AAP0IJF8_9MAGN</name>
<evidence type="ECO:0000313" key="2">
    <source>
        <dbReference type="EMBL" id="KAK9116517.1"/>
    </source>
</evidence>
<proteinExistence type="predicted"/>
<evidence type="ECO:0000313" key="3">
    <source>
        <dbReference type="Proteomes" id="UP001417504"/>
    </source>
</evidence>